<proteinExistence type="inferred from homology"/>
<dbReference type="GO" id="GO:0030422">
    <property type="term" value="P:siRNA processing"/>
    <property type="evidence" value="ECO:0007669"/>
    <property type="project" value="TreeGrafter"/>
</dbReference>
<keyword evidence="1" id="KW-0694">RNA-binding</keyword>
<dbReference type="AlphaFoldDB" id="A0AAW0EBG6"/>
<keyword evidence="5" id="KW-1185">Reference proteome</keyword>
<dbReference type="InterPro" id="IPR007855">
    <property type="entry name" value="RDRP"/>
</dbReference>
<evidence type="ECO:0000256" key="2">
    <source>
        <dbReference type="SAM" id="MobiDB-lite"/>
    </source>
</evidence>
<feature type="region of interest" description="Disordered" evidence="2">
    <location>
        <begin position="757"/>
        <end position="843"/>
    </location>
</feature>
<evidence type="ECO:0000313" key="5">
    <source>
        <dbReference type="Proteomes" id="UP001362999"/>
    </source>
</evidence>
<organism evidence="4 5">
    <name type="scientific">Favolaschia claudopus</name>
    <dbReference type="NCBI Taxonomy" id="2862362"/>
    <lineage>
        <taxon>Eukaryota</taxon>
        <taxon>Fungi</taxon>
        <taxon>Dikarya</taxon>
        <taxon>Basidiomycota</taxon>
        <taxon>Agaricomycotina</taxon>
        <taxon>Agaricomycetes</taxon>
        <taxon>Agaricomycetidae</taxon>
        <taxon>Agaricales</taxon>
        <taxon>Marasmiineae</taxon>
        <taxon>Mycenaceae</taxon>
        <taxon>Favolaschia</taxon>
    </lineage>
</organism>
<feature type="compositionally biased region" description="Polar residues" evidence="2">
    <location>
        <begin position="818"/>
        <end position="828"/>
    </location>
</feature>
<feature type="compositionally biased region" description="Low complexity" evidence="2">
    <location>
        <begin position="760"/>
        <end position="785"/>
    </location>
</feature>
<dbReference type="EC" id="2.7.7.48" evidence="1"/>
<name>A0AAW0EBG6_9AGAR</name>
<protein>
    <recommendedName>
        <fullName evidence="1">RNA-dependent RNA polymerase</fullName>
        <ecNumber evidence="1">2.7.7.48</ecNumber>
    </recommendedName>
</protein>
<evidence type="ECO:0000256" key="1">
    <source>
        <dbReference type="RuleBase" id="RU363098"/>
    </source>
</evidence>
<dbReference type="GO" id="GO:0003723">
    <property type="term" value="F:RNA binding"/>
    <property type="evidence" value="ECO:0007669"/>
    <property type="project" value="UniProtKB-KW"/>
</dbReference>
<dbReference type="Proteomes" id="UP001362999">
    <property type="component" value="Unassembled WGS sequence"/>
</dbReference>
<accession>A0AAW0EBG6</accession>
<comment type="catalytic activity">
    <reaction evidence="1">
        <text>RNA(n) + a ribonucleoside 5'-triphosphate = RNA(n+1) + diphosphate</text>
        <dbReference type="Rhea" id="RHEA:21248"/>
        <dbReference type="Rhea" id="RHEA-COMP:14527"/>
        <dbReference type="Rhea" id="RHEA-COMP:17342"/>
        <dbReference type="ChEBI" id="CHEBI:33019"/>
        <dbReference type="ChEBI" id="CHEBI:61557"/>
        <dbReference type="ChEBI" id="CHEBI:140395"/>
        <dbReference type="EC" id="2.7.7.48"/>
    </reaction>
</comment>
<evidence type="ECO:0000313" key="4">
    <source>
        <dbReference type="EMBL" id="KAK7062394.1"/>
    </source>
</evidence>
<comment type="similarity">
    <text evidence="1">Belongs to the RdRP family.</text>
</comment>
<feature type="domain" description="RDRP core" evidence="3">
    <location>
        <begin position="36"/>
        <end position="555"/>
    </location>
</feature>
<dbReference type="InterPro" id="IPR057596">
    <property type="entry name" value="RDRP_core"/>
</dbReference>
<dbReference type="EMBL" id="JAWWNJ010000002">
    <property type="protein sequence ID" value="KAK7062394.1"/>
    <property type="molecule type" value="Genomic_DNA"/>
</dbReference>
<feature type="compositionally biased region" description="Low complexity" evidence="2">
    <location>
        <begin position="808"/>
        <end position="817"/>
    </location>
</feature>
<keyword evidence="1 4" id="KW-0696">RNA-directed RNA polymerase</keyword>
<dbReference type="GO" id="GO:0031380">
    <property type="term" value="C:nuclear RNA-directed RNA polymerase complex"/>
    <property type="evidence" value="ECO:0007669"/>
    <property type="project" value="TreeGrafter"/>
</dbReference>
<keyword evidence="1" id="KW-0548">Nucleotidyltransferase</keyword>
<dbReference type="GO" id="GO:0003968">
    <property type="term" value="F:RNA-directed RNA polymerase activity"/>
    <property type="evidence" value="ECO:0007669"/>
    <property type="project" value="UniProtKB-KW"/>
</dbReference>
<sequence>MHHGTALGKTRVPFSRVHIDLSDNPRFEEKEYFGHESRATRLVGGDSKRFLTVSFKGTDAQIKEVVERITQPGEGVTIGGQRYEFLGFTENNLKAGMLLFFREGPDFTVEGLRSAFGDLKAVYDKDGYGKFAARLGLSFSSTVATEEIDATEVHYAEDFFAADGSLTSDGCGLIRDSFCSEICEQLGVAPDTAVLQIRWGGTKGLLTRCRDDIFDQICGSSDKKIAVRPSMIKYKGGPRVLEVQNVSRPPKSGRLNKLFIALLLTCGIPLSVFQDLLQAQLDEIDMITTDREKALQCVDGEIDSESKSFYQDLYEMLLAGHDMDEPYLATLLRRFQNTARKALREKLHISVKGSVNVFGVVDHCGVLAEGEVYINLRGTPYVGLVAVMRNPAYDPDGIRVLEAVSRPALKHLTNCIVFACSGAHSETDKMSGGDLDGDLYYVILNPLLIPSEPRIPMAHEPVRSNSQATPARTISLAGITQVVSGPRRRNTDMRTDAVKTFLEGRCNFLLSKMSKAWMNFVGRTSMLASHAECLALVPLIESVLDALKAGTGLRRLADDFRKVKERIEDHETSAVDLDWVNPLEVLTEQVPQAIKEEMMFNTNPELILRSSTNSEREWERLAVEAKGLMLVYNQGLKSSIDADKENKEFGLDHEKRADIFKAGFVEKHFPPVENFLVDVPRYLLKASVWYTVGYAEKKQSFAWLGARWLNYIKAMNTGFVPLAVGARSTPLVAGAPRMNAGPLAAVVIQPISASSRIALPDPDTVTPTPESPETSNHSTPTSSAPSTPPSFVREISGGENETEDEPASPRSASASGSVTTVHSRSTLMVMSPTPSQTSSSRRRHQHLFNVRTPAGTYVCRCGVLSPLRNWDVNAAPSASTN</sequence>
<gene>
    <name evidence="4" type="ORF">R3P38DRAFT_2835052</name>
</gene>
<keyword evidence="1" id="KW-0808">Transferase</keyword>
<comment type="caution">
    <text evidence="4">The sequence shown here is derived from an EMBL/GenBank/DDBJ whole genome shotgun (WGS) entry which is preliminary data.</text>
</comment>
<dbReference type="PANTHER" id="PTHR23079">
    <property type="entry name" value="RNA-DEPENDENT RNA POLYMERASE"/>
    <property type="match status" value="1"/>
</dbReference>
<dbReference type="Pfam" id="PF05183">
    <property type="entry name" value="RdRP"/>
    <property type="match status" value="1"/>
</dbReference>
<reference evidence="4 5" key="1">
    <citation type="journal article" date="2024" name="J Genomics">
        <title>Draft genome sequencing and assembly of Favolaschia claudopus CIRM-BRFM 2984 isolated from oak limbs.</title>
        <authorList>
            <person name="Navarro D."/>
            <person name="Drula E."/>
            <person name="Chaduli D."/>
            <person name="Cazenave R."/>
            <person name="Ahrendt S."/>
            <person name="Wang J."/>
            <person name="Lipzen A."/>
            <person name="Daum C."/>
            <person name="Barry K."/>
            <person name="Grigoriev I.V."/>
            <person name="Favel A."/>
            <person name="Rosso M.N."/>
            <person name="Martin F."/>
        </authorList>
    </citation>
    <scope>NUCLEOTIDE SEQUENCE [LARGE SCALE GENOMIC DNA]</scope>
    <source>
        <strain evidence="4 5">CIRM-BRFM 2984</strain>
    </source>
</reference>
<evidence type="ECO:0000259" key="3">
    <source>
        <dbReference type="Pfam" id="PF05183"/>
    </source>
</evidence>
<dbReference type="PANTHER" id="PTHR23079:SF55">
    <property type="entry name" value="RNA-DIRECTED RNA POLYMERASE"/>
    <property type="match status" value="1"/>
</dbReference>